<dbReference type="EMBL" id="JALNTZ010000006">
    <property type="protein sequence ID" value="KAJ3647895.1"/>
    <property type="molecule type" value="Genomic_DNA"/>
</dbReference>
<feature type="region of interest" description="Disordered" evidence="1">
    <location>
        <begin position="207"/>
        <end position="246"/>
    </location>
</feature>
<sequence>MSTKKRTTKTQFKIYINYLGQHPVSRTGRRQKIHKLMTVDEIRSTFHVDRHDLVPDYEIVHIHHQPKRREIPSRPSPESDNLIDVDDSKFEEPKTELKLKVFGKDLNLTLVPNRDLFKKNKLKIWTVEPNATAQHGVEYVELPQTDDEDIGDIYQDEEHQAAILLRNLNDTVIVVSLLSQTLAFMTLTVKANPRSARSIWAEISIPAMERRSKRPHEPQRTPGKTPENGIRQGDKQSDRKRCTNVTESENEPLFAATILYADFYSGELEPLLTFHDDERWLRKPGSHGGLRRAFLGDF</sequence>
<dbReference type="AlphaFoldDB" id="A0AA38I2M7"/>
<feature type="region of interest" description="Disordered" evidence="1">
    <location>
        <begin position="65"/>
        <end position="84"/>
    </location>
</feature>
<keyword evidence="3" id="KW-1185">Reference proteome</keyword>
<dbReference type="Proteomes" id="UP001168821">
    <property type="component" value="Unassembled WGS sequence"/>
</dbReference>
<gene>
    <name evidence="2" type="ORF">Zmor_019744</name>
</gene>
<evidence type="ECO:0000313" key="2">
    <source>
        <dbReference type="EMBL" id="KAJ3647895.1"/>
    </source>
</evidence>
<organism evidence="2 3">
    <name type="scientific">Zophobas morio</name>
    <dbReference type="NCBI Taxonomy" id="2755281"/>
    <lineage>
        <taxon>Eukaryota</taxon>
        <taxon>Metazoa</taxon>
        <taxon>Ecdysozoa</taxon>
        <taxon>Arthropoda</taxon>
        <taxon>Hexapoda</taxon>
        <taxon>Insecta</taxon>
        <taxon>Pterygota</taxon>
        <taxon>Neoptera</taxon>
        <taxon>Endopterygota</taxon>
        <taxon>Coleoptera</taxon>
        <taxon>Polyphaga</taxon>
        <taxon>Cucujiformia</taxon>
        <taxon>Tenebrionidae</taxon>
        <taxon>Zophobas</taxon>
    </lineage>
</organism>
<evidence type="ECO:0000256" key="1">
    <source>
        <dbReference type="SAM" id="MobiDB-lite"/>
    </source>
</evidence>
<feature type="compositionally biased region" description="Basic and acidic residues" evidence="1">
    <location>
        <begin position="232"/>
        <end position="241"/>
    </location>
</feature>
<name>A0AA38I2M7_9CUCU</name>
<proteinExistence type="predicted"/>
<evidence type="ECO:0000313" key="3">
    <source>
        <dbReference type="Proteomes" id="UP001168821"/>
    </source>
</evidence>
<comment type="caution">
    <text evidence="2">The sequence shown here is derived from an EMBL/GenBank/DDBJ whole genome shotgun (WGS) entry which is preliminary data.</text>
</comment>
<accession>A0AA38I2M7</accession>
<protein>
    <submittedName>
        <fullName evidence="2">Uncharacterized protein</fullName>
    </submittedName>
</protein>
<reference evidence="2" key="1">
    <citation type="journal article" date="2023" name="G3 (Bethesda)">
        <title>Whole genome assemblies of Zophobas morio and Tenebrio molitor.</title>
        <authorList>
            <person name="Kaur S."/>
            <person name="Stinson S.A."/>
            <person name="diCenzo G.C."/>
        </authorList>
    </citation>
    <scope>NUCLEOTIDE SEQUENCE</scope>
    <source>
        <strain evidence="2">QUZm001</strain>
    </source>
</reference>